<gene>
    <name evidence="2" type="ORF">EY666_10350</name>
</gene>
<dbReference type="Proteomes" id="UP000305511">
    <property type="component" value="Unassembled WGS sequence"/>
</dbReference>
<proteinExistence type="predicted"/>
<name>A0A4V5UYF3_ENTFL</name>
<organism evidence="2 3">
    <name type="scientific">Enterococcus faecalis</name>
    <name type="common">Streptococcus faecalis</name>
    <dbReference type="NCBI Taxonomy" id="1351"/>
    <lineage>
        <taxon>Bacteria</taxon>
        <taxon>Bacillati</taxon>
        <taxon>Bacillota</taxon>
        <taxon>Bacilli</taxon>
        <taxon>Lactobacillales</taxon>
        <taxon>Enterococcaceae</taxon>
        <taxon>Enterococcus</taxon>
    </lineage>
</organism>
<dbReference type="AlphaFoldDB" id="A0A4V5UYF3"/>
<dbReference type="RefSeq" id="WP_002374984.1">
    <property type="nucleotide sequence ID" value="NZ_JAMWKG010000001.1"/>
</dbReference>
<feature type="transmembrane region" description="Helical" evidence="1">
    <location>
        <begin position="28"/>
        <end position="46"/>
    </location>
</feature>
<reference evidence="2 3" key="1">
    <citation type="submission" date="2019-02" db="EMBL/GenBank/DDBJ databases">
        <title>Bacteria dissemination in different level of health care in South Africa: the effectiveness of infections prevention and control.</title>
        <authorList>
            <person name="Shobo C."/>
            <person name="Amoako D.G."/>
            <person name="Allam M."/>
            <person name="Ismail A."/>
            <person name="Bester L.A."/>
            <person name="Essack S.Y."/>
        </authorList>
    </citation>
    <scope>NUCLEOTIDE SEQUENCE [LARGE SCALE GENOMIC DNA]</scope>
    <source>
        <strain evidence="2 3">2SIL2</strain>
    </source>
</reference>
<feature type="transmembrane region" description="Helical" evidence="1">
    <location>
        <begin position="163"/>
        <end position="184"/>
    </location>
</feature>
<keyword evidence="1" id="KW-0812">Transmembrane</keyword>
<evidence type="ECO:0000256" key="1">
    <source>
        <dbReference type="SAM" id="Phobius"/>
    </source>
</evidence>
<evidence type="ECO:0000313" key="2">
    <source>
        <dbReference type="EMBL" id="TKK84433.1"/>
    </source>
</evidence>
<dbReference type="EMBL" id="SIYF01000238">
    <property type="protein sequence ID" value="TKK84433.1"/>
    <property type="molecule type" value="Genomic_DNA"/>
</dbReference>
<evidence type="ECO:0000313" key="3">
    <source>
        <dbReference type="Proteomes" id="UP000305511"/>
    </source>
</evidence>
<accession>A0A4V5UYF3</accession>
<protein>
    <submittedName>
        <fullName evidence="2">Uncharacterized protein</fullName>
    </submittedName>
</protein>
<keyword evidence="1" id="KW-0472">Membrane</keyword>
<comment type="caution">
    <text evidence="2">The sequence shown here is derived from an EMBL/GenBank/DDBJ whole genome shotgun (WGS) entry which is preliminary data.</text>
</comment>
<feature type="transmembrane region" description="Helical" evidence="1">
    <location>
        <begin position="66"/>
        <end position="85"/>
    </location>
</feature>
<keyword evidence="1" id="KW-1133">Transmembrane helix</keyword>
<feature type="transmembrane region" description="Helical" evidence="1">
    <location>
        <begin position="190"/>
        <end position="209"/>
    </location>
</feature>
<feature type="transmembrane region" description="Helical" evidence="1">
    <location>
        <begin position="97"/>
        <end position="119"/>
    </location>
</feature>
<sequence>MVQIKEIFKNFLPNFYKKTSKKIYTKKSFLIVVGYYFSFLIFWLVGKWAGNSEGVISKASNSFINTFSYLMILIILFNIIGFLLFDKKIEFQKYFALGLYFSGMFFCVCIVALLTSLVNGSYETFIFKLFFVIILVTIEVLYNFILVGISLSKSNLSIRDKGANYYINLITIIGGILIVLATQINNENLLHTGMLMAISSFLCVGIFHFPRVIRYWKKPPEVDLNKSIYGNSIEMMKNKKTKK</sequence>
<feature type="transmembrane region" description="Helical" evidence="1">
    <location>
        <begin position="125"/>
        <end position="151"/>
    </location>
</feature>